<dbReference type="InterPro" id="IPR018200">
    <property type="entry name" value="USP_CS"/>
</dbReference>
<name>A0ABQ9YFP3_9EUKA</name>
<feature type="compositionally biased region" description="Polar residues" evidence="1">
    <location>
        <begin position="251"/>
        <end position="274"/>
    </location>
</feature>
<dbReference type="SUPFAM" id="SSF54001">
    <property type="entry name" value="Cysteine proteinases"/>
    <property type="match status" value="2"/>
</dbReference>
<accession>A0ABQ9YFP3</accession>
<feature type="compositionally biased region" description="Polar residues" evidence="1">
    <location>
        <begin position="496"/>
        <end position="514"/>
    </location>
</feature>
<organism evidence="4 5">
    <name type="scientific">Blattamonas nauphoetae</name>
    <dbReference type="NCBI Taxonomy" id="2049346"/>
    <lineage>
        <taxon>Eukaryota</taxon>
        <taxon>Metamonada</taxon>
        <taxon>Preaxostyla</taxon>
        <taxon>Oxymonadida</taxon>
        <taxon>Blattamonas</taxon>
    </lineage>
</organism>
<dbReference type="InterPro" id="IPR038765">
    <property type="entry name" value="Papain-like_cys_pep_sf"/>
</dbReference>
<evidence type="ECO:0000259" key="2">
    <source>
        <dbReference type="PROSITE" id="PS50053"/>
    </source>
</evidence>
<feature type="region of interest" description="Disordered" evidence="1">
    <location>
        <begin position="2222"/>
        <end position="2261"/>
    </location>
</feature>
<dbReference type="InterPro" id="IPR001394">
    <property type="entry name" value="Peptidase_C19_UCH"/>
</dbReference>
<feature type="compositionally biased region" description="Basic and acidic residues" evidence="1">
    <location>
        <begin position="1042"/>
        <end position="1053"/>
    </location>
</feature>
<feature type="compositionally biased region" description="Acidic residues" evidence="1">
    <location>
        <begin position="373"/>
        <end position="382"/>
    </location>
</feature>
<evidence type="ECO:0000256" key="1">
    <source>
        <dbReference type="SAM" id="MobiDB-lite"/>
    </source>
</evidence>
<evidence type="ECO:0000313" key="4">
    <source>
        <dbReference type="EMBL" id="KAK2962404.1"/>
    </source>
</evidence>
<comment type="caution">
    <text evidence="4">The sequence shown here is derived from an EMBL/GenBank/DDBJ whole genome shotgun (WGS) entry which is preliminary data.</text>
</comment>
<dbReference type="InterPro" id="IPR028889">
    <property type="entry name" value="USP"/>
</dbReference>
<dbReference type="Proteomes" id="UP001281761">
    <property type="component" value="Unassembled WGS sequence"/>
</dbReference>
<dbReference type="SUPFAM" id="SSF46934">
    <property type="entry name" value="UBA-like"/>
    <property type="match status" value="1"/>
</dbReference>
<sequence>MSLFESGTQTTTDHDSPVGVIGDLFGQDNDFYETAPVQSTSGGKLPHLPETNRAPSNFVGLQNQGATCYLNSLIQLYFMTPELRSSILSLTQDDLSLTFSTETNLPPEVNLQKLDYILSKLNNALEIPQDIDPFNDTERVEDFLNRPLQQRNDDDPLEDDGISHDDEQPDILSQSQLSNQDSTPTRQDALKKKKRKKNGLLPTTPEQNRELPAQGAAFSTLTPLVDTPETSRTTPSTNLGLLPSDMLSSPFVDSNHPTPSRPSLQQTIENSVLGSPQRDLDDQDRLSSNVTHKTGSGRVWRKITPSSPTQDTVFSSSQIQTGLTSPSHSQFHAKSLHPVRSKSADPETSPAMNYSRVLDILSADQQQLSDFDFEESADDSEPLDSSQSKLPQPSLSLANLDSTPKPEAKPKKRVPRHGVAEERHVQFVEPTLEERGILVATSLDTPVHDIVAGAIDQTPAELLGTPLSTENTPTPINNKTSIATPTTQNTLPVFQSPEDSSTPGIFIPQDSTDSPTRHPLTLTQFQSPEERIGSHSLLNQTEPPSLDPLIVTPMKTASVPTVFNIPPTTPFLTSTERKARSVSLKTRMQKNLLSPSSTIAVPKQESIAFLSTSTDGLTDLPDSHNPVVMTAEHPPYKQNLVEHLCKTTGFREERCKAAMRASDNNEEKARIWLEQHKSDSLVDLIIKTNDDLSQPVPISIQTSSKPLDQISEDPAPVEEPIQMNPLMEIQIELDAFLKELNEQTPQPVSTAPVSYSCVRKIPFELQRLFCTLLSSPAHSTTTTALTNSFGWNNSEAANQQDILELNHLLLDALEIKLKGTRLEDMIDTNFKGFLSNRIKCLECGYESKNQEEFRDLSVPLIAEEKKGSGDDDKSTLDKCLEEMMQGELLSGDNQYRCSGCEKKVDAQRYSVLTSIPPLLTIDLMRFYYDWERDARVKTSSFISFPFFLDMAPYMVKDDTSATQTDVPLAVSEDVAQNYEVLRQLKQKEKDRLRKMAVRAEELLAEQNAQIKKDEKMKAKADAETSTAQNQGEKSKKKQPKISSDKPWAKDMKKKKSELADKSWDLMVTEGLAVPIVKGEEGNEGASDSVFTEEQKAIIHSINPENKAIIQSAPSLVGIPLPDINFHSPFLYELCGVVIHSGGAYGGHYHVLIRDLMDEGSGEVSESKFETTKEVDDCLQKVFGNWYDFNDSNVYRISPLTVQTTFNGASNSAYIMLYRQCSQRSNFITESIVNRIPTFDPSLLPDHLRRDCQRQSAVHKVENALRSLKMHRMEYSLYSTVTCQLGKFVEVVEPNKINPETVVVESYHLREDFSMRGECKAEWELDIRTSIQTCVFDLFTSLKKVAVDSDTWKEAHIYTIRTNYANGGHFKVDSHFASFRRMKNSDGTESIEVLFPSTVKNEDDEPFPITPRTQFFNLNYPSERTSLLVLPTAIEDATAVSEFDNTTGSYPIDHSKAIVKYFPPDEIGQDEEVTIRDTNNYSYSGFGSNVLSFFFIPVPLPPDYSVMKASLDPKRIIDKLKQEKYYDNKRTEPLGEFMDESVFEVSCPPTTSLRCLKTAIRLKFGTIESVEMTSVDQKEQPKEPSLMYTHAAPRIFFSQSLGGCGTEIEDDDRSLQASKITNGIRLFGIMAHQGSPVPVSQADRERGVKGGFVNHRSGVPVVNIVVEVGLKSTQSQSNSHLVNISINPQATLAELREMAAVRLGLDPHYTRMYSTDTFRMAGKLLTKEGLPLDQLKITNETFLLIETGPVPLAGQITISVSLLVPITGSPLDLTNFPFTPIETGSGANGQVPLQVLPGRLPSLLQVGDAASSVRGLKMYNMASGLPVDERIAEELSGDLRQIVANGVSSRVQVYAPVEALNGHTLNPEEPPDYSKFVQTTMPLPTGIDSHTTKLTIAPPPPSYYVLPLADLFDTSIYHSLEMFIENALEKTYPHLFSMVLRQIDQARMDGKNTCGTRNVRVFEMKNSNVRRLVGKVTIGGQKRKDLQPPAVLSHLQQAMQTDIISPDVPDTQPDNKAFSVSDGASMPDQPPNPPDEHVSTRFLPISRFNIIEDSHIALQIVDEPIDVEQESKGTSTLIFLSELVRKSWMPPYLSSVGPIVFDKAATNPILSFVEFLTKKTGVDKTKMVVASYVQTQGKWQILYDSHSKNAAVKNNKFVLKDGEFVMFCNLDHFTDDPANPLPFSLDLLSVPPLDNLDDPSSSLITSLMGRSALGILHPQAYDRSGGKSLESTGGPKQEPGVKPKARRHNKVHAEPSLKINLD</sequence>
<feature type="compositionally biased region" description="Polar residues" evidence="1">
    <location>
        <begin position="304"/>
        <end position="332"/>
    </location>
</feature>
<feature type="compositionally biased region" description="Low complexity" evidence="1">
    <location>
        <begin position="383"/>
        <end position="397"/>
    </location>
</feature>
<dbReference type="InterPro" id="IPR050164">
    <property type="entry name" value="Peptidase_C19"/>
</dbReference>
<dbReference type="PROSITE" id="PS00973">
    <property type="entry name" value="USP_2"/>
    <property type="match status" value="1"/>
</dbReference>
<dbReference type="EC" id="3.4.19.12" evidence="4"/>
<dbReference type="PROSITE" id="PS50053">
    <property type="entry name" value="UBIQUITIN_2"/>
    <property type="match status" value="1"/>
</dbReference>
<keyword evidence="5" id="KW-1185">Reference proteome</keyword>
<evidence type="ECO:0000313" key="5">
    <source>
        <dbReference type="Proteomes" id="UP001281761"/>
    </source>
</evidence>
<feature type="region of interest" description="Disordered" evidence="1">
    <location>
        <begin position="1011"/>
        <end position="1053"/>
    </location>
</feature>
<feature type="region of interest" description="Disordered" evidence="1">
    <location>
        <begin position="145"/>
        <end position="350"/>
    </location>
</feature>
<protein>
    <submittedName>
        <fullName evidence="4">Ubiquitin carboxyl-terminal hydrolase 47</fullName>
        <ecNumber evidence="4">3.4.19.12</ecNumber>
    </submittedName>
</protein>
<feature type="region of interest" description="Disordered" evidence="1">
    <location>
        <begin position="496"/>
        <end position="516"/>
    </location>
</feature>
<gene>
    <name evidence="4" type="ORF">BLNAU_2647</name>
</gene>
<feature type="domain" description="USP" evidence="3">
    <location>
        <begin position="712"/>
        <end position="1220"/>
    </location>
</feature>
<dbReference type="PANTHER" id="PTHR24006">
    <property type="entry name" value="UBIQUITIN CARBOXYL-TERMINAL HYDROLASE"/>
    <property type="match status" value="1"/>
</dbReference>
<feature type="compositionally biased region" description="Basic and acidic residues" evidence="1">
    <location>
        <begin position="1011"/>
        <end position="1022"/>
    </location>
</feature>
<dbReference type="PROSITE" id="PS00972">
    <property type="entry name" value="USP_1"/>
    <property type="match status" value="1"/>
</dbReference>
<evidence type="ECO:0000259" key="3">
    <source>
        <dbReference type="PROSITE" id="PS50235"/>
    </source>
</evidence>
<feature type="compositionally biased region" description="Polar residues" evidence="1">
    <location>
        <begin position="217"/>
        <end position="239"/>
    </location>
</feature>
<feature type="region of interest" description="Disordered" evidence="1">
    <location>
        <begin position="2003"/>
        <end position="2035"/>
    </location>
</feature>
<feature type="domain" description="Ubiquitin-like" evidence="2">
    <location>
        <begin position="1665"/>
        <end position="1744"/>
    </location>
</feature>
<proteinExistence type="predicted"/>
<feature type="region of interest" description="Disordered" evidence="1">
    <location>
        <begin position="373"/>
        <end position="422"/>
    </location>
</feature>
<dbReference type="GO" id="GO:0004843">
    <property type="term" value="F:cysteine-type deubiquitinase activity"/>
    <property type="evidence" value="ECO:0007669"/>
    <property type="project" value="UniProtKB-EC"/>
</dbReference>
<feature type="compositionally biased region" description="Basic and acidic residues" evidence="1">
    <location>
        <begin position="2250"/>
        <end position="2261"/>
    </location>
</feature>
<dbReference type="Gene3D" id="3.90.70.10">
    <property type="entry name" value="Cysteine proteinases"/>
    <property type="match status" value="2"/>
</dbReference>
<dbReference type="PROSITE" id="PS50235">
    <property type="entry name" value="USP_3"/>
    <property type="match status" value="1"/>
</dbReference>
<reference evidence="4 5" key="1">
    <citation type="journal article" date="2022" name="bioRxiv">
        <title>Genomics of Preaxostyla Flagellates Illuminates Evolutionary Transitions and the Path Towards Mitochondrial Loss.</title>
        <authorList>
            <person name="Novak L.V.F."/>
            <person name="Treitli S.C."/>
            <person name="Pyrih J."/>
            <person name="Halakuc P."/>
            <person name="Pipaliya S.V."/>
            <person name="Vacek V."/>
            <person name="Brzon O."/>
            <person name="Soukal P."/>
            <person name="Eme L."/>
            <person name="Dacks J.B."/>
            <person name="Karnkowska A."/>
            <person name="Elias M."/>
            <person name="Hampl V."/>
        </authorList>
    </citation>
    <scope>NUCLEOTIDE SEQUENCE [LARGE SCALE GENOMIC DNA]</scope>
    <source>
        <strain evidence="4">NAU3</strain>
        <tissue evidence="4">Gut</tissue>
    </source>
</reference>
<dbReference type="Pfam" id="PF00443">
    <property type="entry name" value="UCH"/>
    <property type="match status" value="2"/>
</dbReference>
<dbReference type="InterPro" id="IPR009060">
    <property type="entry name" value="UBA-like_sf"/>
</dbReference>
<dbReference type="PANTHER" id="PTHR24006:SF702">
    <property type="entry name" value="UBIQUITIN CARBOXYL-TERMINAL HYDROLASE 47"/>
    <property type="match status" value="1"/>
</dbReference>
<dbReference type="Gene3D" id="1.10.8.10">
    <property type="entry name" value="DNA helicase RuvA subunit, C-terminal domain"/>
    <property type="match status" value="1"/>
</dbReference>
<keyword evidence="4" id="KW-0378">Hydrolase</keyword>
<feature type="compositionally biased region" description="Polar residues" evidence="1">
    <location>
        <begin position="171"/>
        <end position="186"/>
    </location>
</feature>
<dbReference type="EMBL" id="JARBJD010000011">
    <property type="protein sequence ID" value="KAK2962404.1"/>
    <property type="molecule type" value="Genomic_DNA"/>
</dbReference>
<dbReference type="InterPro" id="IPR000626">
    <property type="entry name" value="Ubiquitin-like_dom"/>
</dbReference>